<reference evidence="2" key="2">
    <citation type="submission" date="2020-11" db="EMBL/GenBank/DDBJ databases">
        <authorList>
            <person name="McCartney M.A."/>
            <person name="Auch B."/>
            <person name="Kono T."/>
            <person name="Mallez S."/>
            <person name="Becker A."/>
            <person name="Gohl D.M."/>
            <person name="Silverstein K.A.T."/>
            <person name="Koren S."/>
            <person name="Bechman K.B."/>
            <person name="Herman A."/>
            <person name="Abrahante J.E."/>
            <person name="Garbe J."/>
        </authorList>
    </citation>
    <scope>NUCLEOTIDE SEQUENCE</scope>
    <source>
        <strain evidence="2">Duluth1</strain>
        <tissue evidence="2">Whole animal</tissue>
    </source>
</reference>
<dbReference type="AlphaFoldDB" id="A0A9D4KBP0"/>
<evidence type="ECO:0000256" key="1">
    <source>
        <dbReference type="SAM" id="Phobius"/>
    </source>
</evidence>
<keyword evidence="3" id="KW-1185">Reference proteome</keyword>
<keyword evidence="1" id="KW-1133">Transmembrane helix</keyword>
<protein>
    <submittedName>
        <fullName evidence="2">Uncharacterized protein</fullName>
    </submittedName>
</protein>
<feature type="transmembrane region" description="Helical" evidence="1">
    <location>
        <begin position="70"/>
        <end position="90"/>
    </location>
</feature>
<evidence type="ECO:0000313" key="3">
    <source>
        <dbReference type="Proteomes" id="UP000828390"/>
    </source>
</evidence>
<dbReference type="Proteomes" id="UP000828390">
    <property type="component" value="Unassembled WGS sequence"/>
</dbReference>
<name>A0A9D4KBP0_DREPO</name>
<comment type="caution">
    <text evidence="2">The sequence shown here is derived from an EMBL/GenBank/DDBJ whole genome shotgun (WGS) entry which is preliminary data.</text>
</comment>
<keyword evidence="1" id="KW-0812">Transmembrane</keyword>
<accession>A0A9D4KBP0</accession>
<keyword evidence="1" id="KW-0472">Membrane</keyword>
<gene>
    <name evidence="2" type="ORF">DPMN_109721</name>
</gene>
<reference evidence="2" key="1">
    <citation type="journal article" date="2019" name="bioRxiv">
        <title>The Genome of the Zebra Mussel, Dreissena polymorpha: A Resource for Invasive Species Research.</title>
        <authorList>
            <person name="McCartney M.A."/>
            <person name="Auch B."/>
            <person name="Kono T."/>
            <person name="Mallez S."/>
            <person name="Zhang Y."/>
            <person name="Obille A."/>
            <person name="Becker A."/>
            <person name="Abrahante J.E."/>
            <person name="Garbe J."/>
            <person name="Badalamenti J.P."/>
            <person name="Herman A."/>
            <person name="Mangelson H."/>
            <person name="Liachko I."/>
            <person name="Sullivan S."/>
            <person name="Sone E.D."/>
            <person name="Koren S."/>
            <person name="Silverstein K.A.T."/>
            <person name="Beckman K.B."/>
            <person name="Gohl D.M."/>
        </authorList>
    </citation>
    <scope>NUCLEOTIDE SEQUENCE</scope>
    <source>
        <strain evidence="2">Duluth1</strain>
        <tissue evidence="2">Whole animal</tissue>
    </source>
</reference>
<evidence type="ECO:0000313" key="2">
    <source>
        <dbReference type="EMBL" id="KAH3836351.1"/>
    </source>
</evidence>
<proteinExistence type="predicted"/>
<organism evidence="2 3">
    <name type="scientific">Dreissena polymorpha</name>
    <name type="common">Zebra mussel</name>
    <name type="synonym">Mytilus polymorpha</name>
    <dbReference type="NCBI Taxonomy" id="45954"/>
    <lineage>
        <taxon>Eukaryota</taxon>
        <taxon>Metazoa</taxon>
        <taxon>Spiralia</taxon>
        <taxon>Lophotrochozoa</taxon>
        <taxon>Mollusca</taxon>
        <taxon>Bivalvia</taxon>
        <taxon>Autobranchia</taxon>
        <taxon>Heteroconchia</taxon>
        <taxon>Euheterodonta</taxon>
        <taxon>Imparidentia</taxon>
        <taxon>Neoheterodontei</taxon>
        <taxon>Myida</taxon>
        <taxon>Dreissenoidea</taxon>
        <taxon>Dreissenidae</taxon>
        <taxon>Dreissena</taxon>
    </lineage>
</organism>
<sequence>MHPDHALGVSSPPSLPSDFGVPCKRLHCRIECRLAKGVAYSQPTSLKMSSSTGCCFVLLHNSSLNILDVFLMQLLIKTCIFFMVVTVRVFPGLCFKEEYWLYDGIDESNLGRDAYCAGSPDVVQLMEGCSYFTDAGSDTYTLSFLVVQMSRMLPR</sequence>
<dbReference type="EMBL" id="JAIWYP010000004">
    <property type="protein sequence ID" value="KAH3836351.1"/>
    <property type="molecule type" value="Genomic_DNA"/>
</dbReference>